<gene>
    <name evidence="2" type="ORF">EY643_16890</name>
</gene>
<keyword evidence="1" id="KW-1133">Transmembrane helix</keyword>
<feature type="transmembrane region" description="Helical" evidence="1">
    <location>
        <begin position="54"/>
        <end position="75"/>
    </location>
</feature>
<accession>A0A5P9NNG2</accession>
<sequence length="235" mass="26492">MNYKNQMICANSAIVVMFLVGAGWFFIPGWLPPVDPALDAEAIKAMFIEDRTRIRIGMTLCATGMVFFVPFCAAVSGQMRRIEGHEDPLLARSQSLGSTVTTMVAFFASYFILAAAYRHDMPANVIQIFHDFGWFMIVAAFPPLLIQTLSVGICILGDKSDKKIFPRWLAFVNFWIAILFLPAALVPFLYEGPFAWDGLLSFYIPVFCFFLWIVLMWWFTVSAIRRQVSEAAAAI</sequence>
<dbReference type="OrthoDB" id="7066463at2"/>
<dbReference type="RefSeq" id="WP_153240344.1">
    <property type="nucleotide sequence ID" value="NZ_CP036422.1"/>
</dbReference>
<keyword evidence="1" id="KW-0472">Membrane</keyword>
<reference evidence="2 3" key="1">
    <citation type="submission" date="2019-02" db="EMBL/GenBank/DDBJ databases">
        <authorList>
            <person name="Li S.-H."/>
        </authorList>
    </citation>
    <scope>NUCLEOTIDE SEQUENCE [LARGE SCALE GENOMIC DNA]</scope>
    <source>
        <strain evidence="2 3">IMCC14385</strain>
    </source>
</reference>
<evidence type="ECO:0008006" key="4">
    <source>
        <dbReference type="Google" id="ProtNLM"/>
    </source>
</evidence>
<keyword evidence="3" id="KW-1185">Reference proteome</keyword>
<dbReference type="Proteomes" id="UP000326287">
    <property type="component" value="Chromosome"/>
</dbReference>
<evidence type="ECO:0000313" key="2">
    <source>
        <dbReference type="EMBL" id="QFU77199.1"/>
    </source>
</evidence>
<feature type="transmembrane region" description="Helical" evidence="1">
    <location>
        <begin position="96"/>
        <end position="117"/>
    </location>
</feature>
<name>A0A5P9NNG2_9GAMM</name>
<evidence type="ECO:0000313" key="3">
    <source>
        <dbReference type="Proteomes" id="UP000326287"/>
    </source>
</evidence>
<feature type="transmembrane region" description="Helical" evidence="1">
    <location>
        <begin position="202"/>
        <end position="219"/>
    </location>
</feature>
<dbReference type="KEGG" id="halc:EY643_16890"/>
<dbReference type="AlphaFoldDB" id="A0A5P9NNG2"/>
<evidence type="ECO:0000256" key="1">
    <source>
        <dbReference type="SAM" id="Phobius"/>
    </source>
</evidence>
<feature type="transmembrane region" description="Helical" evidence="1">
    <location>
        <begin position="7"/>
        <end position="27"/>
    </location>
</feature>
<keyword evidence="1" id="KW-0812">Transmembrane</keyword>
<dbReference type="EMBL" id="CP036422">
    <property type="protein sequence ID" value="QFU77199.1"/>
    <property type="molecule type" value="Genomic_DNA"/>
</dbReference>
<proteinExistence type="predicted"/>
<feature type="transmembrane region" description="Helical" evidence="1">
    <location>
        <begin position="168"/>
        <end position="190"/>
    </location>
</feature>
<protein>
    <recommendedName>
        <fullName evidence="4">DUF998 domain-containing protein</fullName>
    </recommendedName>
</protein>
<organism evidence="2 3">
    <name type="scientific">Halioglobus maricola</name>
    <dbReference type="NCBI Taxonomy" id="2601894"/>
    <lineage>
        <taxon>Bacteria</taxon>
        <taxon>Pseudomonadati</taxon>
        <taxon>Pseudomonadota</taxon>
        <taxon>Gammaproteobacteria</taxon>
        <taxon>Cellvibrionales</taxon>
        <taxon>Halieaceae</taxon>
        <taxon>Halioglobus</taxon>
    </lineage>
</organism>
<feature type="transmembrane region" description="Helical" evidence="1">
    <location>
        <begin position="132"/>
        <end position="156"/>
    </location>
</feature>